<keyword evidence="1" id="KW-0479">Metal-binding</keyword>
<dbReference type="EMBL" id="JAFCIX010000326">
    <property type="protein sequence ID" value="KAH6594887.1"/>
    <property type="molecule type" value="Genomic_DNA"/>
</dbReference>
<gene>
    <name evidence="3" type="ORF">BASA50_006239</name>
</gene>
<feature type="domain" description="SWIM-type" evidence="2">
    <location>
        <begin position="61"/>
        <end position="99"/>
    </location>
</feature>
<comment type="caution">
    <text evidence="3">The sequence shown here is derived from an EMBL/GenBank/DDBJ whole genome shotgun (WGS) entry which is preliminary data.</text>
</comment>
<dbReference type="PANTHER" id="PTHR28498">
    <property type="entry name" value="ZINC FINGER SWIM DOMAIN-CONTAINING PROTEIN 7"/>
    <property type="match status" value="1"/>
</dbReference>
<sequence>MSLRLAVLEQLSNDVLLDDNYLSSLVFLCGEDKIVQAASIVDSYRVERLTVSNDSCGRHVYTIVNEGTDWLCLLEQNYCSCNQPDQPCVHLLAVHLAKCSHQIHDKMIDRDRYLDIITANAY</sequence>
<keyword evidence="4" id="KW-1185">Reference proteome</keyword>
<evidence type="ECO:0000259" key="2">
    <source>
        <dbReference type="PROSITE" id="PS50966"/>
    </source>
</evidence>
<name>A0ABQ8FAG9_9FUNG</name>
<accession>A0ABQ8FAG9</accession>
<dbReference type="PANTHER" id="PTHR28498:SF1">
    <property type="entry name" value="ZINC FINGER SWIM DOMAIN-CONTAINING PROTEIN 7"/>
    <property type="match status" value="1"/>
</dbReference>
<keyword evidence="1" id="KW-0862">Zinc</keyword>
<dbReference type="PROSITE" id="PS50966">
    <property type="entry name" value="ZF_SWIM"/>
    <property type="match status" value="1"/>
</dbReference>
<organism evidence="3 4">
    <name type="scientific">Batrachochytrium salamandrivorans</name>
    <dbReference type="NCBI Taxonomy" id="1357716"/>
    <lineage>
        <taxon>Eukaryota</taxon>
        <taxon>Fungi</taxon>
        <taxon>Fungi incertae sedis</taxon>
        <taxon>Chytridiomycota</taxon>
        <taxon>Chytridiomycota incertae sedis</taxon>
        <taxon>Chytridiomycetes</taxon>
        <taxon>Rhizophydiales</taxon>
        <taxon>Rhizophydiales incertae sedis</taxon>
        <taxon>Batrachochytrium</taxon>
    </lineage>
</organism>
<reference evidence="3 4" key="1">
    <citation type="submission" date="2021-02" db="EMBL/GenBank/DDBJ databases">
        <title>Variation within the Batrachochytrium salamandrivorans European outbreak.</title>
        <authorList>
            <person name="Kelly M."/>
            <person name="Pasmans F."/>
            <person name="Shea T.P."/>
            <person name="Munoz J.F."/>
            <person name="Carranza S."/>
            <person name="Cuomo C.A."/>
            <person name="Martel A."/>
        </authorList>
    </citation>
    <scope>NUCLEOTIDE SEQUENCE [LARGE SCALE GENOMIC DNA]</scope>
    <source>
        <strain evidence="3 4">AMFP18/2</strain>
    </source>
</reference>
<evidence type="ECO:0000313" key="3">
    <source>
        <dbReference type="EMBL" id="KAH6594887.1"/>
    </source>
</evidence>
<evidence type="ECO:0000313" key="4">
    <source>
        <dbReference type="Proteomes" id="UP001648503"/>
    </source>
</evidence>
<dbReference type="Proteomes" id="UP001648503">
    <property type="component" value="Unassembled WGS sequence"/>
</dbReference>
<keyword evidence="1" id="KW-0863">Zinc-finger</keyword>
<evidence type="ECO:0000256" key="1">
    <source>
        <dbReference type="PROSITE-ProRule" id="PRU00325"/>
    </source>
</evidence>
<dbReference type="InterPro" id="IPR007527">
    <property type="entry name" value="Znf_SWIM"/>
</dbReference>
<protein>
    <recommendedName>
        <fullName evidence="2">SWIM-type domain-containing protein</fullName>
    </recommendedName>
</protein>
<proteinExistence type="predicted"/>